<evidence type="ECO:0000256" key="3">
    <source>
        <dbReference type="ARBA" id="ARBA00022643"/>
    </source>
</evidence>
<comment type="similarity">
    <text evidence="1 5">Belongs to the flavin oxidoreductase frp family.</text>
</comment>
<dbReference type="AlphaFoldDB" id="A0A4Y1ZDJ5"/>
<evidence type="ECO:0000256" key="4">
    <source>
        <dbReference type="ARBA" id="ARBA00023002"/>
    </source>
</evidence>
<dbReference type="PIRSF" id="PIRSF005426">
    <property type="entry name" value="Frp"/>
    <property type="match status" value="1"/>
</dbReference>
<reference evidence="7 8" key="1">
    <citation type="submission" date="2017-11" db="EMBL/GenBank/DDBJ databases">
        <title>Draft Genome Sequence of Sporolactobacillus inulinus NBRC 111894 Isolated from Koso, a Japanese Sugar-Vegetable Fermented Beverage.</title>
        <authorList>
            <person name="Chiou T.Y."/>
            <person name="Oshima K."/>
            <person name="Suda W."/>
            <person name="Hattori M."/>
            <person name="Takahashi T."/>
        </authorList>
    </citation>
    <scope>NUCLEOTIDE SEQUENCE [LARGE SCALE GENOMIC DNA]</scope>
    <source>
        <strain evidence="7 8">NBRC111894</strain>
    </source>
</reference>
<organism evidence="7 8">
    <name type="scientific">Sporolactobacillus inulinus</name>
    <dbReference type="NCBI Taxonomy" id="2078"/>
    <lineage>
        <taxon>Bacteria</taxon>
        <taxon>Bacillati</taxon>
        <taxon>Bacillota</taxon>
        <taxon>Bacilli</taxon>
        <taxon>Bacillales</taxon>
        <taxon>Sporolactobacillaceae</taxon>
        <taxon>Sporolactobacillus</taxon>
    </lineage>
</organism>
<keyword evidence="2 5" id="KW-0285">Flavoprotein</keyword>
<dbReference type="SUPFAM" id="SSF55469">
    <property type="entry name" value="FMN-dependent nitroreductase-like"/>
    <property type="match status" value="1"/>
</dbReference>
<gene>
    <name evidence="7" type="ORF">NBRC111894_2721</name>
</gene>
<dbReference type="EC" id="1.-.-.-" evidence="7"/>
<protein>
    <submittedName>
        <fullName evidence="7">Oxygen-insensitive NADPH nitroreductase</fullName>
        <ecNumber evidence="7">1.-.-.-</ecNumber>
    </submittedName>
</protein>
<dbReference type="GO" id="GO:0016491">
    <property type="term" value="F:oxidoreductase activity"/>
    <property type="evidence" value="ECO:0007669"/>
    <property type="project" value="UniProtKB-UniRule"/>
</dbReference>
<dbReference type="Pfam" id="PF00881">
    <property type="entry name" value="Nitroreductase"/>
    <property type="match status" value="1"/>
</dbReference>
<dbReference type="InterPro" id="IPR000415">
    <property type="entry name" value="Nitroreductase-like"/>
</dbReference>
<proteinExistence type="inferred from homology"/>
<dbReference type="EMBL" id="BEXB01000022">
    <property type="protein sequence ID" value="GAY77167.1"/>
    <property type="molecule type" value="Genomic_DNA"/>
</dbReference>
<evidence type="ECO:0000313" key="8">
    <source>
        <dbReference type="Proteomes" id="UP000319716"/>
    </source>
</evidence>
<comment type="caution">
    <text evidence="7">The sequence shown here is derived from an EMBL/GenBank/DDBJ whole genome shotgun (WGS) entry which is preliminary data.</text>
</comment>
<feature type="domain" description="Nitroreductase" evidence="6">
    <location>
        <begin position="11"/>
        <end position="165"/>
    </location>
</feature>
<dbReference type="PANTHER" id="PTHR43425:SF3">
    <property type="entry name" value="NADPH-DEPENDENT OXIDOREDUCTASE"/>
    <property type="match status" value="1"/>
</dbReference>
<dbReference type="PANTHER" id="PTHR43425">
    <property type="entry name" value="OXYGEN-INSENSITIVE NADPH NITROREDUCTASE"/>
    <property type="match status" value="1"/>
</dbReference>
<keyword evidence="5" id="KW-0521">NADP</keyword>
<dbReference type="InterPro" id="IPR016446">
    <property type="entry name" value="Flavin_OxRdtase_Frp"/>
</dbReference>
<dbReference type="NCBIfam" id="NF008033">
    <property type="entry name" value="PRK10765.1"/>
    <property type="match status" value="1"/>
</dbReference>
<dbReference type="InterPro" id="IPR029479">
    <property type="entry name" value="Nitroreductase"/>
</dbReference>
<dbReference type="Proteomes" id="UP000319716">
    <property type="component" value="Unassembled WGS sequence"/>
</dbReference>
<dbReference type="CDD" id="cd02146">
    <property type="entry name" value="NfsA-like"/>
    <property type="match status" value="1"/>
</dbReference>
<dbReference type="Gene3D" id="3.40.109.10">
    <property type="entry name" value="NADH Oxidase"/>
    <property type="match status" value="1"/>
</dbReference>
<evidence type="ECO:0000259" key="6">
    <source>
        <dbReference type="Pfam" id="PF00881"/>
    </source>
</evidence>
<evidence type="ECO:0000313" key="7">
    <source>
        <dbReference type="EMBL" id="GAY77167.1"/>
    </source>
</evidence>
<evidence type="ECO:0000256" key="1">
    <source>
        <dbReference type="ARBA" id="ARBA00008366"/>
    </source>
</evidence>
<keyword evidence="4 5" id="KW-0560">Oxidoreductase</keyword>
<name>A0A4Y1ZDJ5_9BACL</name>
<accession>A0A4Y1ZDJ5</accession>
<sequence>MDNPVIRTLLNHRSIRKFTDQKLSEDQIELLVKCAQAASTSSYTQSFSIIGIDDPSLKKELRSISGDQSYVEENGGFFVFVADQYRNKQIGERSGIDIRVLDTTQRLTVALGDAAFAAQNMAVAAESMGLGICYIGSIQRDIERTAALLKLPDYTFPLFGLAVGYPDQEPEKKPRLPLKNIYHRNTYAAQLDDAALERYDRQVADYYHSRTGGRREEKWTEQIANGLSTPPRLALKPFLESSILAGVKA</sequence>
<evidence type="ECO:0000256" key="2">
    <source>
        <dbReference type="ARBA" id="ARBA00022630"/>
    </source>
</evidence>
<evidence type="ECO:0000256" key="5">
    <source>
        <dbReference type="PIRNR" id="PIRNR005426"/>
    </source>
</evidence>
<dbReference type="RefSeq" id="WP_262392927.1">
    <property type="nucleotide sequence ID" value="NZ_BEXB01000022.1"/>
</dbReference>
<keyword evidence="3 5" id="KW-0288">FMN</keyword>